<dbReference type="OrthoDB" id="2677468at2"/>
<dbReference type="Pfam" id="PF13145">
    <property type="entry name" value="Rotamase_2"/>
    <property type="match status" value="1"/>
</dbReference>
<accession>A0A0N0UIR6</accession>
<dbReference type="PATRIC" id="fig|1705561.3.peg.285"/>
<dbReference type="PROSITE" id="PS50198">
    <property type="entry name" value="PPIC_PPIASE_2"/>
    <property type="match status" value="1"/>
</dbReference>
<dbReference type="PANTHER" id="PTHR47245:SF1">
    <property type="entry name" value="FOLDASE PROTEIN PRSA"/>
    <property type="match status" value="1"/>
</dbReference>
<comment type="caution">
    <text evidence="9">The sequence shown here is derived from an EMBL/GenBank/DDBJ whole genome shotgun (WGS) entry which is preliminary data.</text>
</comment>
<name>A0A0N0UIR6_9BACL</name>
<keyword evidence="7" id="KW-1133">Transmembrane helix</keyword>
<dbReference type="Proteomes" id="UP000037688">
    <property type="component" value="Unassembled WGS sequence"/>
</dbReference>
<reference evidence="9 10" key="1">
    <citation type="submission" date="2015-08" db="EMBL/GenBank/DDBJ databases">
        <title>Draft genome sequence of cellulolytic and xylanolytic Paenibacillus sp. A59, isolated from a decaying forest soil from Patagonia, Argentina.</title>
        <authorList>
            <person name="Ghio S."/>
            <person name="Caceres A.M."/>
            <person name="Talia P."/>
            <person name="Grasso D."/>
            <person name="Campos E."/>
        </authorList>
    </citation>
    <scope>NUCLEOTIDE SEQUENCE [LARGE SCALE GENOMIC DNA]</scope>
    <source>
        <strain evidence="9 10">A59</strain>
    </source>
</reference>
<evidence type="ECO:0000256" key="1">
    <source>
        <dbReference type="ARBA" id="ARBA00000971"/>
    </source>
</evidence>
<evidence type="ECO:0000313" key="9">
    <source>
        <dbReference type="EMBL" id="KOY18457.1"/>
    </source>
</evidence>
<keyword evidence="10" id="KW-1185">Reference proteome</keyword>
<keyword evidence="4 6" id="KW-0697">Rotamase</keyword>
<sequence>MTRQEKGLWTAVIVLTLGMLVMGSVMIVQGLRTGRDGADSSQDANQEDGSAVATINGEVITDKEWTEALKRRYGSELLLQMLNRKAVYAEAVDRNLTVTPKEIAKEIAAAMDGYDSEKAYFNEMQSQLGLSRQDLELEAGYRLLLEKIATSGIQIKDADIEHYWNEHHEDYVSPEKYDLSIIMLKEEEQAESVLDALDKGADFEETARNESTDSYSRDAGGRLGWIEQNDPFQSEAILKLAAQLDVGDIAGPVKVEEGYAIIKMNDNQERQVQPAEEVREEIRMQLALSQADPLPQVEERLRKEYEAVIIAEIPAS</sequence>
<dbReference type="InterPro" id="IPR046357">
    <property type="entry name" value="PPIase_dom_sf"/>
</dbReference>
<proteinExistence type="predicted"/>
<evidence type="ECO:0000256" key="5">
    <source>
        <dbReference type="ARBA" id="ARBA00023235"/>
    </source>
</evidence>
<dbReference type="InterPro" id="IPR050245">
    <property type="entry name" value="PrsA_foldase"/>
</dbReference>
<evidence type="ECO:0000256" key="6">
    <source>
        <dbReference type="PROSITE-ProRule" id="PRU00278"/>
    </source>
</evidence>
<evidence type="ECO:0000256" key="3">
    <source>
        <dbReference type="ARBA" id="ARBA00022729"/>
    </source>
</evidence>
<feature type="domain" description="PpiC" evidence="8">
    <location>
        <begin position="174"/>
        <end position="266"/>
    </location>
</feature>
<dbReference type="EC" id="5.2.1.8" evidence="2"/>
<evidence type="ECO:0000256" key="4">
    <source>
        <dbReference type="ARBA" id="ARBA00023110"/>
    </source>
</evidence>
<keyword evidence="7" id="KW-0812">Transmembrane</keyword>
<protein>
    <recommendedName>
        <fullName evidence="2">peptidylprolyl isomerase</fullName>
        <ecNumber evidence="2">5.2.1.8</ecNumber>
    </recommendedName>
</protein>
<comment type="catalytic activity">
    <reaction evidence="1">
        <text>[protein]-peptidylproline (omega=180) = [protein]-peptidylproline (omega=0)</text>
        <dbReference type="Rhea" id="RHEA:16237"/>
        <dbReference type="Rhea" id="RHEA-COMP:10747"/>
        <dbReference type="Rhea" id="RHEA-COMP:10748"/>
        <dbReference type="ChEBI" id="CHEBI:83833"/>
        <dbReference type="ChEBI" id="CHEBI:83834"/>
        <dbReference type="EC" id="5.2.1.8"/>
    </reaction>
</comment>
<evidence type="ECO:0000313" key="10">
    <source>
        <dbReference type="Proteomes" id="UP000037688"/>
    </source>
</evidence>
<dbReference type="SUPFAM" id="SSF54534">
    <property type="entry name" value="FKBP-like"/>
    <property type="match status" value="1"/>
</dbReference>
<gene>
    <name evidence="9" type="ORF">AMS66_00090</name>
</gene>
<evidence type="ECO:0000256" key="2">
    <source>
        <dbReference type="ARBA" id="ARBA00013194"/>
    </source>
</evidence>
<organism evidence="9 10">
    <name type="scientific">Paenibacillus xylanivorans</name>
    <dbReference type="NCBI Taxonomy" id="1705561"/>
    <lineage>
        <taxon>Bacteria</taxon>
        <taxon>Bacillati</taxon>
        <taxon>Bacillota</taxon>
        <taxon>Bacilli</taxon>
        <taxon>Bacillales</taxon>
        <taxon>Paenibacillaceae</taxon>
        <taxon>Paenibacillus</taxon>
    </lineage>
</organism>
<dbReference type="Gene3D" id="3.10.50.40">
    <property type="match status" value="1"/>
</dbReference>
<evidence type="ECO:0000256" key="7">
    <source>
        <dbReference type="SAM" id="Phobius"/>
    </source>
</evidence>
<keyword evidence="3" id="KW-0732">Signal</keyword>
<keyword evidence="5 6" id="KW-0413">Isomerase</keyword>
<dbReference type="InterPro" id="IPR000297">
    <property type="entry name" value="PPIase_PpiC"/>
</dbReference>
<dbReference type="EMBL" id="LITU01000004">
    <property type="protein sequence ID" value="KOY18457.1"/>
    <property type="molecule type" value="Genomic_DNA"/>
</dbReference>
<dbReference type="Gene3D" id="1.10.4030.10">
    <property type="entry name" value="Porin chaperone SurA, peptide-binding domain"/>
    <property type="match status" value="1"/>
</dbReference>
<feature type="transmembrane region" description="Helical" evidence="7">
    <location>
        <begin position="7"/>
        <end position="28"/>
    </location>
</feature>
<dbReference type="GO" id="GO:0003755">
    <property type="term" value="F:peptidyl-prolyl cis-trans isomerase activity"/>
    <property type="evidence" value="ECO:0007669"/>
    <property type="project" value="UniProtKB-KW"/>
</dbReference>
<dbReference type="AlphaFoldDB" id="A0A0N0UIR6"/>
<dbReference type="RefSeq" id="WP_053778910.1">
    <property type="nucleotide sequence ID" value="NZ_LITU01000004.1"/>
</dbReference>
<evidence type="ECO:0000259" key="8">
    <source>
        <dbReference type="PROSITE" id="PS50198"/>
    </source>
</evidence>
<dbReference type="PANTHER" id="PTHR47245">
    <property type="entry name" value="PEPTIDYLPROLYL ISOMERASE"/>
    <property type="match status" value="1"/>
</dbReference>
<keyword evidence="7" id="KW-0472">Membrane</keyword>